<dbReference type="AlphaFoldDB" id="A0A0J9XV76"/>
<keyword evidence="1" id="KW-1133">Transmembrane helix</keyword>
<dbReference type="OMA" id="EYDKDSM"/>
<name>A0A0J9XV76_BRUMA</name>
<protein>
    <submittedName>
        <fullName evidence="2">Bm1324</fullName>
    </submittedName>
</protein>
<dbReference type="EMBL" id="LN856957">
    <property type="protein sequence ID" value="CDP95935.1"/>
    <property type="molecule type" value="Genomic_DNA"/>
</dbReference>
<feature type="transmembrane region" description="Helical" evidence="1">
    <location>
        <begin position="6"/>
        <end position="32"/>
    </location>
</feature>
<accession>A0A0J9XV76</accession>
<evidence type="ECO:0000256" key="1">
    <source>
        <dbReference type="SAM" id="Phobius"/>
    </source>
</evidence>
<sequence length="130" mass="14554">MDMETLTWCAIMSSCGSLTLVIVFNGILLCLLEHGHATAEIALCEEKFIASLRVAKFAALPMVGVVALSQICDLSIEQVVGEYDKDSMERRAIIYTVIGQDYVTKQFIDTCPKFLQNGYEEEYLLFTDKL</sequence>
<keyword evidence="1" id="KW-0472">Membrane</keyword>
<evidence type="ECO:0000313" key="2">
    <source>
        <dbReference type="EMBL" id="CDP95935.1"/>
    </source>
</evidence>
<reference evidence="2" key="2">
    <citation type="submission" date="2012-12" db="EMBL/GenBank/DDBJ databases">
        <authorList>
            <person name="Gao Y.W."/>
            <person name="Fan S.T."/>
            <person name="Sun H.T."/>
            <person name="Wang Z."/>
            <person name="Gao X.L."/>
            <person name="Li Y.G."/>
            <person name="Wang T.C."/>
            <person name="Zhang K."/>
            <person name="Xu W.W."/>
            <person name="Yu Z.J."/>
            <person name="Xia X.Z."/>
        </authorList>
    </citation>
    <scope>NUCLEOTIDE SEQUENCE</scope>
    <source>
        <strain evidence="2">FR3</strain>
    </source>
</reference>
<reference evidence="2" key="1">
    <citation type="journal article" date="2007" name="Science">
        <title>Draft genome of the filarial nematode parasite Brugia malayi.</title>
        <authorList>
            <person name="Ghedin E."/>
            <person name="Wang S."/>
            <person name="Spiro D."/>
            <person name="Caler E."/>
            <person name="Zhao Q."/>
            <person name="Crabtree J."/>
            <person name="Allen J.E."/>
            <person name="Delcher A.L."/>
            <person name="Guiliano D.B."/>
            <person name="Miranda-Saavedra D."/>
            <person name="Angiuoli S.V."/>
            <person name="Creasy T."/>
            <person name="Amedeo P."/>
            <person name="Haas B."/>
            <person name="El-Sayed N.M."/>
            <person name="Wortman J.R."/>
            <person name="Feldblyum T."/>
            <person name="Tallon L."/>
            <person name="Schatz M."/>
            <person name="Shumway M."/>
            <person name="Koo H."/>
            <person name="Salzberg S.L."/>
            <person name="Schobel S."/>
            <person name="Pertea M."/>
            <person name="Pop M."/>
            <person name="White O."/>
            <person name="Barton G.J."/>
            <person name="Carlow C.K."/>
            <person name="Crawford M.J."/>
            <person name="Daub J."/>
            <person name="Dimmic M.W."/>
            <person name="Estes C.F."/>
            <person name="Foster J.M."/>
            <person name="Ganatra M."/>
            <person name="Gregory W.F."/>
            <person name="Johnson N.M."/>
            <person name="Jin J."/>
            <person name="Komuniecki R."/>
            <person name="Korf I."/>
            <person name="Kumar S."/>
            <person name="Laney S."/>
            <person name="Li B.W."/>
            <person name="Li W."/>
            <person name="Lindblom T.H."/>
            <person name="Lustigman S."/>
            <person name="Ma D."/>
            <person name="Maina C.V."/>
            <person name="Martin D.M."/>
            <person name="McCarter J.P."/>
            <person name="McReynolds L."/>
            <person name="Mitreva M."/>
            <person name="Nutman T.B."/>
            <person name="Parkinson J."/>
            <person name="Peregrin-Alvarez J.M."/>
            <person name="Poole C."/>
            <person name="Ren Q."/>
            <person name="Saunders L."/>
            <person name="Sluder A.E."/>
            <person name="Smith K."/>
            <person name="Stanke M."/>
            <person name="Unnasch T.R."/>
            <person name="Ware J."/>
            <person name="Wei A.D."/>
            <person name="Weil G."/>
            <person name="Williams D.J."/>
            <person name="Zhang Y."/>
            <person name="Williams S.A."/>
            <person name="Fraser-Liggett C."/>
            <person name="Slatko B."/>
            <person name="Blaxter M.L."/>
            <person name="Scott A.L."/>
        </authorList>
    </citation>
    <scope>NUCLEOTIDE SEQUENCE</scope>
    <source>
        <strain evidence="2">FR3</strain>
    </source>
</reference>
<evidence type="ECO:0000313" key="3">
    <source>
        <dbReference type="WormBase" id="Bm1324"/>
    </source>
</evidence>
<gene>
    <name evidence="2 3" type="ORF">Bm1324</name>
    <name evidence="2" type="ORF">BM_Bm1324</name>
</gene>
<dbReference type="WormBase" id="Bm1324">
    <property type="protein sequence ID" value="BM45156"/>
    <property type="gene ID" value="WBGene00221585"/>
</dbReference>
<organism evidence="2">
    <name type="scientific">Brugia malayi</name>
    <name type="common">Filarial nematode worm</name>
    <dbReference type="NCBI Taxonomy" id="6279"/>
    <lineage>
        <taxon>Eukaryota</taxon>
        <taxon>Metazoa</taxon>
        <taxon>Ecdysozoa</taxon>
        <taxon>Nematoda</taxon>
        <taxon>Chromadorea</taxon>
        <taxon>Rhabditida</taxon>
        <taxon>Spirurina</taxon>
        <taxon>Spiruromorpha</taxon>
        <taxon>Filarioidea</taxon>
        <taxon>Onchocercidae</taxon>
        <taxon>Brugia</taxon>
    </lineage>
</organism>
<proteinExistence type="predicted"/>
<keyword evidence="1" id="KW-0812">Transmembrane</keyword>